<feature type="region of interest" description="Disordered" evidence="1">
    <location>
        <begin position="363"/>
        <end position="482"/>
    </location>
</feature>
<dbReference type="Proteomes" id="UP001498398">
    <property type="component" value="Unassembled WGS sequence"/>
</dbReference>
<feature type="region of interest" description="Disordered" evidence="1">
    <location>
        <begin position="1313"/>
        <end position="1349"/>
    </location>
</feature>
<accession>A0ABR1IPC8</accession>
<dbReference type="EMBL" id="JBANRG010000091">
    <property type="protein sequence ID" value="KAK7436748.1"/>
    <property type="molecule type" value="Genomic_DNA"/>
</dbReference>
<feature type="region of interest" description="Disordered" evidence="1">
    <location>
        <begin position="1080"/>
        <end position="1110"/>
    </location>
</feature>
<feature type="region of interest" description="Disordered" evidence="1">
    <location>
        <begin position="177"/>
        <end position="262"/>
    </location>
</feature>
<name>A0ABR1IPC8_9AGAR</name>
<organism evidence="2 4">
    <name type="scientific">Marasmiellus scandens</name>
    <dbReference type="NCBI Taxonomy" id="2682957"/>
    <lineage>
        <taxon>Eukaryota</taxon>
        <taxon>Fungi</taxon>
        <taxon>Dikarya</taxon>
        <taxon>Basidiomycota</taxon>
        <taxon>Agaricomycotina</taxon>
        <taxon>Agaricomycetes</taxon>
        <taxon>Agaricomycetidae</taxon>
        <taxon>Agaricales</taxon>
        <taxon>Marasmiineae</taxon>
        <taxon>Omphalotaceae</taxon>
        <taxon>Marasmiellus</taxon>
    </lineage>
</organism>
<dbReference type="EMBL" id="JBANRG010000017">
    <property type="protein sequence ID" value="KAK7458815.1"/>
    <property type="molecule type" value="Genomic_DNA"/>
</dbReference>
<feature type="compositionally biased region" description="Basic and acidic residues" evidence="1">
    <location>
        <begin position="229"/>
        <end position="255"/>
    </location>
</feature>
<evidence type="ECO:0000313" key="3">
    <source>
        <dbReference type="EMBL" id="KAK7458815.1"/>
    </source>
</evidence>
<feature type="compositionally biased region" description="Basic and acidic residues" evidence="1">
    <location>
        <begin position="1333"/>
        <end position="1342"/>
    </location>
</feature>
<protein>
    <submittedName>
        <fullName evidence="2">Uncharacterized protein</fullName>
    </submittedName>
</protein>
<feature type="compositionally biased region" description="Pro residues" evidence="1">
    <location>
        <begin position="1101"/>
        <end position="1110"/>
    </location>
</feature>
<evidence type="ECO:0000313" key="4">
    <source>
        <dbReference type="Proteomes" id="UP001498398"/>
    </source>
</evidence>
<feature type="compositionally biased region" description="Basic residues" evidence="1">
    <location>
        <begin position="1370"/>
        <end position="1381"/>
    </location>
</feature>
<comment type="caution">
    <text evidence="2">The sequence shown here is derived from an EMBL/GenBank/DDBJ whole genome shotgun (WGS) entry which is preliminary data.</text>
</comment>
<feature type="region of interest" description="Disordered" evidence="1">
    <location>
        <begin position="1132"/>
        <end position="1153"/>
    </location>
</feature>
<sequence length="1381" mass="149111">MLDSTLQLLYTIIAPRPSFKVTPSLPDPIYHTGTLNNFFRNDPKASVSKFNVSTSEFGELTRKPAFTGRSRTRSPNRDFLRPIQSQSRRSRSLSSSISGPTVERLSPVPSLHSACFINRKSQSTSRGRPLSRNGTSCCGNSCPYENSIRSLAVGHGSTATRFNANVDLMTAVTVSLLESPSPRPSRTSKDENFTPRRRAPPRTSRSNATPYPRGFPSSPMESPSPRFLKSLEHETSSGTRKQDENCSPNPHEKPTKLSFGRPLSWRKPVPVLSSLQDATVPATGTTFLSFSSSNTSKSQNEDQQDQDPFISITESIIQTPDVSIPLSDSESFFHVPEVSSRRFDLSLEDPFLVESTPNAAFSTALKERGRARTKAQFPSPRSRSGTGSRTRARPKIKSRSCSRSPSKSRLESKDGDITIASKSLKTPEKPTRPPKSSKRFSRELKLQLTNSQALDAMTLSDSPLPPRPPRSAKRKTGSRLRSDTVNANASLAKPLFIQKTGKTSGNTPTATRTSCNAPASSYAGNVIDDGEGDNGDDLLGDSGVDLHSCTAYTGTASLGRVGEPSASATTSVQDCNFSATVTTFIESSVRPVDSKLSLSFDADATFLTAPLGSTVFDSADDTNSLTRLTMVPEPSALGVSSIQGSADISLVRTAVTSISNEVNGIDLLPAISDVEVGPCTFGTKETECADPNSAKLSSSRSLKRCKGRVPAFTVNARDGDDTCRKDSAGDDAESACRRTKVTTADEMDSSMRRSLQHIPTLFSRYNTSDGGDRFIPLSSPSQVDQSLPADLIQVFSPRLANSPLVSNPPSLPPTNPFQSPPLPNPWSPPSSPPVSLSAPASPPMMLRNPRMIEQPSRPQFLLPYITPFPSAVLLSSSSPNDSPESGSEFDGDDSMYAVWAQAQAQITNQAEENFDADCSPVGSRAHMTTLVGQPRDVLAMTLPLFSPSILTTESQLSIVEGSLSQCNSGSLRSRTSRLSNPSQGLLPAPMLTLTFPTPEFADISSFAVAQPVPLTLSESESSSTGSDPAVQFKHKRVPAESDCTEIDFGIPCTPPRATCAANAGRTPYHNPGVGLVTPLTSRDSLAPRTPSATPGRLPLAPTTPPTPLPPLPRCTACGFGFGLELARSGSISDGTQSNAMPDEDHTQDIRSGKPCKKCNSEWERSRRWYGKRGWNVGRLGYTGEGATAKESPMRELKTLRRMSKRLSQLVEVPKRFSIASGVTVTPSVYRKSVSFAPNIYVVPNEDSEFAPGDPDHSSSSAGSSTRVNTGHNHTQAHQQVRFSSPAILHDYTQPSQSSNSLSSQRRMQDILDEDEDKENVPPPSVETAAQTEDNVKNDDKRVKSNKSKTWQKVIGILTLPKRTSDSRGSKVGRKTRRHSYI</sequence>
<gene>
    <name evidence="3" type="ORF">VKT23_009824</name>
    <name evidence="2" type="ORF">VKT23_019002</name>
</gene>
<keyword evidence="4" id="KW-1185">Reference proteome</keyword>
<feature type="compositionally biased region" description="Low complexity" evidence="1">
    <location>
        <begin position="378"/>
        <end position="389"/>
    </location>
</feature>
<proteinExistence type="predicted"/>
<feature type="compositionally biased region" description="Low complexity" evidence="1">
    <location>
        <begin position="81"/>
        <end position="98"/>
    </location>
</feature>
<feature type="compositionally biased region" description="Basic and acidic residues" evidence="1">
    <location>
        <begin position="1142"/>
        <end position="1151"/>
    </location>
</feature>
<feature type="region of interest" description="Disordered" evidence="1">
    <location>
        <begin position="1361"/>
        <end position="1381"/>
    </location>
</feature>
<feature type="region of interest" description="Disordered" evidence="1">
    <location>
        <begin position="1246"/>
        <end position="1278"/>
    </location>
</feature>
<feature type="compositionally biased region" description="Polar residues" evidence="1">
    <location>
        <begin position="1265"/>
        <end position="1278"/>
    </location>
</feature>
<reference evidence="2 4" key="1">
    <citation type="submission" date="2024-01" db="EMBL/GenBank/DDBJ databases">
        <title>A draft genome for the cacao thread blight pathogen Marasmiellus scandens.</title>
        <authorList>
            <person name="Baruah I.K."/>
            <person name="Leung J."/>
            <person name="Bukari Y."/>
            <person name="Amoako-Attah I."/>
            <person name="Meinhardt L.W."/>
            <person name="Bailey B.A."/>
            <person name="Cohen S.P."/>
        </authorList>
    </citation>
    <scope>NUCLEOTIDE SEQUENCE [LARGE SCALE GENOMIC DNA]</scope>
    <source>
        <strain evidence="2 4">GH-19</strain>
    </source>
</reference>
<feature type="compositionally biased region" description="Basic residues" evidence="1">
    <location>
        <begin position="390"/>
        <end position="400"/>
    </location>
</feature>
<feature type="compositionally biased region" description="Pro residues" evidence="1">
    <location>
        <begin position="809"/>
        <end position="832"/>
    </location>
</feature>
<evidence type="ECO:0000313" key="2">
    <source>
        <dbReference type="EMBL" id="KAK7436748.1"/>
    </source>
</evidence>
<feature type="region of interest" description="Disordered" evidence="1">
    <location>
        <begin position="63"/>
        <end position="106"/>
    </location>
</feature>
<evidence type="ECO:0000256" key="1">
    <source>
        <dbReference type="SAM" id="MobiDB-lite"/>
    </source>
</evidence>
<feature type="region of interest" description="Disordered" evidence="1">
    <location>
        <begin position="805"/>
        <end position="849"/>
    </location>
</feature>